<dbReference type="InterPro" id="IPR007278">
    <property type="entry name" value="DUF397"/>
</dbReference>
<dbReference type="EMBL" id="BAABIK010000006">
    <property type="protein sequence ID" value="GAA4935064.1"/>
    <property type="molecule type" value="Genomic_DNA"/>
</dbReference>
<gene>
    <name evidence="2" type="ORF">GCM10023224_14680</name>
</gene>
<name>A0ABP9GB27_9ACTN</name>
<comment type="caution">
    <text evidence="2">The sequence shown here is derived from an EMBL/GenBank/DDBJ whole genome shotgun (WGS) entry which is preliminary data.</text>
</comment>
<protein>
    <recommendedName>
        <fullName evidence="1">DUF397 domain-containing protein</fullName>
    </recommendedName>
</protein>
<dbReference type="Proteomes" id="UP001499993">
    <property type="component" value="Unassembled WGS sequence"/>
</dbReference>
<feature type="domain" description="DUF397" evidence="1">
    <location>
        <begin position="28"/>
        <end position="78"/>
    </location>
</feature>
<keyword evidence="3" id="KW-1185">Reference proteome</keyword>
<evidence type="ECO:0000259" key="1">
    <source>
        <dbReference type="Pfam" id="PF04149"/>
    </source>
</evidence>
<reference evidence="3" key="1">
    <citation type="journal article" date="2019" name="Int. J. Syst. Evol. Microbiol.">
        <title>The Global Catalogue of Microorganisms (GCM) 10K type strain sequencing project: providing services to taxonomists for standard genome sequencing and annotation.</title>
        <authorList>
            <consortium name="The Broad Institute Genomics Platform"/>
            <consortium name="The Broad Institute Genome Sequencing Center for Infectious Disease"/>
            <person name="Wu L."/>
            <person name="Ma J."/>
        </authorList>
    </citation>
    <scope>NUCLEOTIDE SEQUENCE [LARGE SCALE GENOMIC DNA]</scope>
    <source>
        <strain evidence="3">JCM 18123</strain>
    </source>
</reference>
<proteinExistence type="predicted"/>
<dbReference type="Pfam" id="PF04149">
    <property type="entry name" value="DUF397"/>
    <property type="match status" value="1"/>
</dbReference>
<sequence>MRDRAFEKSGYSGREPNRGGVAAIRSAFRTSSYNGVSEGRLDVADLPAGAAVRDSKHPEAGHLSLPVAEWGAYLTAARAAEL</sequence>
<evidence type="ECO:0000313" key="2">
    <source>
        <dbReference type="EMBL" id="GAA4935064.1"/>
    </source>
</evidence>
<organism evidence="2 3">
    <name type="scientific">Streptomonospora halophila</name>
    <dbReference type="NCBI Taxonomy" id="427369"/>
    <lineage>
        <taxon>Bacteria</taxon>
        <taxon>Bacillati</taxon>
        <taxon>Actinomycetota</taxon>
        <taxon>Actinomycetes</taxon>
        <taxon>Streptosporangiales</taxon>
        <taxon>Nocardiopsidaceae</taxon>
        <taxon>Streptomonospora</taxon>
    </lineage>
</organism>
<dbReference type="RefSeq" id="WP_345555957.1">
    <property type="nucleotide sequence ID" value="NZ_BAABIK010000006.1"/>
</dbReference>
<accession>A0ABP9GB27</accession>
<evidence type="ECO:0000313" key="3">
    <source>
        <dbReference type="Proteomes" id="UP001499993"/>
    </source>
</evidence>